<feature type="region of interest" description="Disordered" evidence="1">
    <location>
        <begin position="135"/>
        <end position="159"/>
    </location>
</feature>
<sequence>MHDDTDAGRLIPINPPASAVDYLSSGWQNEGDIAASWKYMTKQKHDMINGLRLENASWRNWAKQRHRLKTISPKALNWMKDSDTTWLYGPLYKAAIDEFDLSRFGSQTAPTSSLPSSSSPLPSSSTSSNVLLGSASIPTLPTDGSPATSATPVLTPTGGLLSNGRVLKPVLKRKTASELFKADTLFHVQSDLKLSRWIQPYNKANESAVFKEHRQPKLRFNDSVEQCVSIDRDAISEEDDDDDGTDDVHDQENEDGNLSGDDKEHRRGNTGDEHVGETTRDRQLRIPFSVKKKEHPRSIFRIDPTTLKAENWHGVELDDDEMLYGDDDQDYDDMLYDDRNYDDDGYDNYNGYDDYNGYNNNQGQYDYEYDYDNEYDYDYDYEEGDDLDVDHEDAAMHSPVASLESVAAAAAAAIQDIGTVKANGYAEGTEDEEGMFDEPIYLGNPYTGSETGYTGTTRSYGTSASHRHRLGARASFDFDQEAATAEVSYTRPAAPSSPTATLAQAASTGTFEAAATEPTEPAEATTTTIEKGSYFQIPLLLRKQPHQLQEQTLQREQSEKLEEQEQPRKDDRQLESLPPPQPQPQRQQTPSLQELQEQQHQHLQQQSAAIINGRPAISTAAALISEATLATATTAAATTTSASVQDRPFSVALPSSSASASASSSSRPKVSALVRTPSRSPPRTPTLVVIDPKTSRPRVITQGNWVNFNNDRGLKQQAVDLATNVKDLVSWASSFVYNSHIF</sequence>
<feature type="region of interest" description="Disordered" evidence="1">
    <location>
        <begin position="232"/>
        <end position="285"/>
    </location>
</feature>
<feature type="compositionally biased region" description="Acidic residues" evidence="1">
    <location>
        <begin position="236"/>
        <end position="245"/>
    </location>
</feature>
<feature type="region of interest" description="Disordered" evidence="1">
    <location>
        <begin position="547"/>
        <end position="607"/>
    </location>
</feature>
<dbReference type="Proteomes" id="UP000738325">
    <property type="component" value="Unassembled WGS sequence"/>
</dbReference>
<dbReference type="PANTHER" id="PTHR28051">
    <property type="entry name" value="PROTEIN MTL1-RELATED"/>
    <property type="match status" value="1"/>
</dbReference>
<feature type="region of interest" description="Disordered" evidence="1">
    <location>
        <begin position="487"/>
        <end position="529"/>
    </location>
</feature>
<feature type="compositionally biased region" description="Low complexity" evidence="1">
    <location>
        <begin position="492"/>
        <end position="528"/>
    </location>
</feature>
<gene>
    <name evidence="3" type="ORF">BGZ99_009933</name>
</gene>
<feature type="compositionally biased region" description="Basic and acidic residues" evidence="1">
    <location>
        <begin position="556"/>
        <end position="574"/>
    </location>
</feature>
<dbReference type="InterPro" id="IPR052292">
    <property type="entry name" value="Glucose_repression_reg"/>
</dbReference>
<feature type="region of interest" description="Disordered" evidence="1">
    <location>
        <begin position="110"/>
        <end position="129"/>
    </location>
</feature>
<comment type="caution">
    <text evidence="3">The sequence shown here is derived from an EMBL/GenBank/DDBJ whole genome shotgun (WGS) entry which is preliminary data.</text>
</comment>
<reference evidence="3" key="1">
    <citation type="journal article" date="2020" name="Fungal Divers.">
        <title>Resolving the Mortierellaceae phylogeny through synthesis of multi-gene phylogenetics and phylogenomics.</title>
        <authorList>
            <person name="Vandepol N."/>
            <person name="Liber J."/>
            <person name="Desiro A."/>
            <person name="Na H."/>
            <person name="Kennedy M."/>
            <person name="Barry K."/>
            <person name="Grigoriev I.V."/>
            <person name="Miller A.N."/>
            <person name="O'Donnell K."/>
            <person name="Stajich J.E."/>
            <person name="Bonito G."/>
        </authorList>
    </citation>
    <scope>NUCLEOTIDE SEQUENCE</scope>
    <source>
        <strain evidence="3">REB-010B</strain>
    </source>
</reference>
<feature type="compositionally biased region" description="Low complexity" evidence="1">
    <location>
        <begin position="584"/>
        <end position="606"/>
    </location>
</feature>
<evidence type="ECO:0000259" key="2">
    <source>
        <dbReference type="Pfam" id="PF08550"/>
    </source>
</evidence>
<feature type="region of interest" description="Disordered" evidence="1">
    <location>
        <begin position="654"/>
        <end position="684"/>
    </location>
</feature>
<dbReference type="GO" id="GO:0007039">
    <property type="term" value="P:protein catabolic process in the vacuole"/>
    <property type="evidence" value="ECO:0007669"/>
    <property type="project" value="TreeGrafter"/>
</dbReference>
<name>A0A9P6R7I8_9FUNG</name>
<dbReference type="OrthoDB" id="5563539at2759"/>
<feature type="compositionally biased region" description="Low complexity" evidence="1">
    <location>
        <begin position="110"/>
        <end position="128"/>
    </location>
</feature>
<dbReference type="EMBL" id="JAAAIP010000882">
    <property type="protein sequence ID" value="KAG0311754.1"/>
    <property type="molecule type" value="Genomic_DNA"/>
</dbReference>
<dbReference type="GO" id="GO:0005773">
    <property type="term" value="C:vacuole"/>
    <property type="evidence" value="ECO:0007669"/>
    <property type="project" value="GOC"/>
</dbReference>
<dbReference type="Pfam" id="PF08550">
    <property type="entry name" value="GATA_AreA"/>
    <property type="match status" value="1"/>
</dbReference>
<dbReference type="AlphaFoldDB" id="A0A9P6R7I8"/>
<protein>
    <recommendedName>
        <fullName evidence="2">Nitrogen regulatory protein areA GATA-like domain-containing protein</fullName>
    </recommendedName>
</protein>
<organism evidence="3 4">
    <name type="scientific">Dissophora globulifera</name>
    <dbReference type="NCBI Taxonomy" id="979702"/>
    <lineage>
        <taxon>Eukaryota</taxon>
        <taxon>Fungi</taxon>
        <taxon>Fungi incertae sedis</taxon>
        <taxon>Mucoromycota</taxon>
        <taxon>Mortierellomycotina</taxon>
        <taxon>Mortierellomycetes</taxon>
        <taxon>Mortierellales</taxon>
        <taxon>Mortierellaceae</taxon>
        <taxon>Dissophora</taxon>
    </lineage>
</organism>
<feature type="compositionally biased region" description="Polar residues" evidence="1">
    <location>
        <begin position="145"/>
        <end position="154"/>
    </location>
</feature>
<feature type="domain" description="Nitrogen regulatory protein areA GATA-like" evidence="2">
    <location>
        <begin position="36"/>
        <end position="63"/>
    </location>
</feature>
<dbReference type="GO" id="GO:0042149">
    <property type="term" value="P:cellular response to glucose starvation"/>
    <property type="evidence" value="ECO:0007669"/>
    <property type="project" value="TreeGrafter"/>
</dbReference>
<keyword evidence="4" id="KW-1185">Reference proteome</keyword>
<feature type="compositionally biased region" description="Basic and acidic residues" evidence="1">
    <location>
        <begin position="260"/>
        <end position="284"/>
    </location>
</feature>
<feature type="compositionally biased region" description="Low complexity" evidence="1">
    <location>
        <begin position="655"/>
        <end position="666"/>
    </location>
</feature>
<evidence type="ECO:0000313" key="4">
    <source>
        <dbReference type="Proteomes" id="UP000738325"/>
    </source>
</evidence>
<dbReference type="InterPro" id="IPR013860">
    <property type="entry name" value="AreA_GATA"/>
</dbReference>
<proteinExistence type="predicted"/>
<evidence type="ECO:0000256" key="1">
    <source>
        <dbReference type="SAM" id="MobiDB-lite"/>
    </source>
</evidence>
<accession>A0A9P6R7I8</accession>
<dbReference type="PANTHER" id="PTHR28051:SF1">
    <property type="entry name" value="PROTEIN MTL1-RELATED"/>
    <property type="match status" value="1"/>
</dbReference>
<evidence type="ECO:0000313" key="3">
    <source>
        <dbReference type="EMBL" id="KAG0311754.1"/>
    </source>
</evidence>